<dbReference type="Proteomes" id="UP000759537">
    <property type="component" value="Unassembled WGS sequence"/>
</dbReference>
<evidence type="ECO:0000313" key="1">
    <source>
        <dbReference type="EMBL" id="KAF8480807.1"/>
    </source>
</evidence>
<proteinExistence type="predicted"/>
<sequence>MSAGFFQGISEQALERALKYLNDYQYPHNAPLALSVDDTKLLPTYRPYYVGSTNKWYLLGNPGEPLEVPTSDPSIIENHINSTRESLATKVRLWVLQIPLPRVPPLILAVMPLVSSTDTATLANFEQKLLHILLGSEKSLCIVSLGSDGSILEHDACQALTRHGFAESLEYAIPHPDATQCQPIRIPLMQMYGQYIVATQDPKHGRKTCWNNLFSGTRLLVLGNHITSYEEVQHMAGEKDTPFASFLEFCITRHGKTNVALPVYLFVFGELIDAYKNRHIPHIDRIKMVLCMHFFKSIWKCFLQGAGYPENRYFISSAADDIIDILIHRLIGLIYIYCDHLERLFPLLPWMHGSEANEHVFGLLRLLVTDFTMLDVLRLIPKLNVRLMAACRAKNVKVDFQHTAAGYSHTYFDADEIPLGILSEFPSDHDIASAASTAFDKANTLWDLLGYYYSYTQGKPSTLASLSPPLAPVHEVEEDTDNAAYHESDR</sequence>
<accession>A0A9P5MWV1</accession>
<comment type="caution">
    <text evidence="1">The sequence shown here is derived from an EMBL/GenBank/DDBJ whole genome shotgun (WGS) entry which is preliminary data.</text>
</comment>
<gene>
    <name evidence="1" type="ORF">DFH94DRAFT_691894</name>
</gene>
<dbReference type="AlphaFoldDB" id="A0A9P5MWV1"/>
<keyword evidence="2" id="KW-1185">Reference proteome</keyword>
<dbReference type="OrthoDB" id="73076at2759"/>
<dbReference type="EMBL" id="WHVB01000007">
    <property type="protein sequence ID" value="KAF8480807.1"/>
    <property type="molecule type" value="Genomic_DNA"/>
</dbReference>
<evidence type="ECO:0000313" key="2">
    <source>
        <dbReference type="Proteomes" id="UP000759537"/>
    </source>
</evidence>
<reference evidence="1" key="2">
    <citation type="journal article" date="2020" name="Nat. Commun.">
        <title>Large-scale genome sequencing of mycorrhizal fungi provides insights into the early evolution of symbiotic traits.</title>
        <authorList>
            <person name="Miyauchi S."/>
            <person name="Kiss E."/>
            <person name="Kuo A."/>
            <person name="Drula E."/>
            <person name="Kohler A."/>
            <person name="Sanchez-Garcia M."/>
            <person name="Morin E."/>
            <person name="Andreopoulos B."/>
            <person name="Barry K.W."/>
            <person name="Bonito G."/>
            <person name="Buee M."/>
            <person name="Carver A."/>
            <person name="Chen C."/>
            <person name="Cichocki N."/>
            <person name="Clum A."/>
            <person name="Culley D."/>
            <person name="Crous P.W."/>
            <person name="Fauchery L."/>
            <person name="Girlanda M."/>
            <person name="Hayes R.D."/>
            <person name="Keri Z."/>
            <person name="LaButti K."/>
            <person name="Lipzen A."/>
            <person name="Lombard V."/>
            <person name="Magnuson J."/>
            <person name="Maillard F."/>
            <person name="Murat C."/>
            <person name="Nolan M."/>
            <person name="Ohm R.A."/>
            <person name="Pangilinan J."/>
            <person name="Pereira M.F."/>
            <person name="Perotto S."/>
            <person name="Peter M."/>
            <person name="Pfister S."/>
            <person name="Riley R."/>
            <person name="Sitrit Y."/>
            <person name="Stielow J.B."/>
            <person name="Szollosi G."/>
            <person name="Zifcakova L."/>
            <person name="Stursova M."/>
            <person name="Spatafora J.W."/>
            <person name="Tedersoo L."/>
            <person name="Vaario L.M."/>
            <person name="Yamada A."/>
            <person name="Yan M."/>
            <person name="Wang P."/>
            <person name="Xu J."/>
            <person name="Bruns T."/>
            <person name="Baldrian P."/>
            <person name="Vilgalys R."/>
            <person name="Dunand C."/>
            <person name="Henrissat B."/>
            <person name="Grigoriev I.V."/>
            <person name="Hibbett D."/>
            <person name="Nagy L.G."/>
            <person name="Martin F.M."/>
        </authorList>
    </citation>
    <scope>NUCLEOTIDE SEQUENCE</scope>
    <source>
        <strain evidence="1">Prilba</strain>
    </source>
</reference>
<organism evidence="1 2">
    <name type="scientific">Russula ochroleuca</name>
    <dbReference type="NCBI Taxonomy" id="152965"/>
    <lineage>
        <taxon>Eukaryota</taxon>
        <taxon>Fungi</taxon>
        <taxon>Dikarya</taxon>
        <taxon>Basidiomycota</taxon>
        <taxon>Agaricomycotina</taxon>
        <taxon>Agaricomycetes</taxon>
        <taxon>Russulales</taxon>
        <taxon>Russulaceae</taxon>
        <taxon>Russula</taxon>
    </lineage>
</organism>
<protein>
    <submittedName>
        <fullName evidence="1">Uncharacterized protein</fullName>
    </submittedName>
</protein>
<reference evidence="1" key="1">
    <citation type="submission" date="2019-10" db="EMBL/GenBank/DDBJ databases">
        <authorList>
            <consortium name="DOE Joint Genome Institute"/>
            <person name="Kuo A."/>
            <person name="Miyauchi S."/>
            <person name="Kiss E."/>
            <person name="Drula E."/>
            <person name="Kohler A."/>
            <person name="Sanchez-Garcia M."/>
            <person name="Andreopoulos B."/>
            <person name="Barry K.W."/>
            <person name="Bonito G."/>
            <person name="Buee M."/>
            <person name="Carver A."/>
            <person name="Chen C."/>
            <person name="Cichocki N."/>
            <person name="Clum A."/>
            <person name="Culley D."/>
            <person name="Crous P.W."/>
            <person name="Fauchery L."/>
            <person name="Girlanda M."/>
            <person name="Hayes R."/>
            <person name="Keri Z."/>
            <person name="LaButti K."/>
            <person name="Lipzen A."/>
            <person name="Lombard V."/>
            <person name="Magnuson J."/>
            <person name="Maillard F."/>
            <person name="Morin E."/>
            <person name="Murat C."/>
            <person name="Nolan M."/>
            <person name="Ohm R."/>
            <person name="Pangilinan J."/>
            <person name="Pereira M."/>
            <person name="Perotto S."/>
            <person name="Peter M."/>
            <person name="Riley R."/>
            <person name="Sitrit Y."/>
            <person name="Stielow B."/>
            <person name="Szollosi G."/>
            <person name="Zifcakova L."/>
            <person name="Stursova M."/>
            <person name="Spatafora J.W."/>
            <person name="Tedersoo L."/>
            <person name="Vaario L.-M."/>
            <person name="Yamada A."/>
            <person name="Yan M."/>
            <person name="Wang P."/>
            <person name="Xu J."/>
            <person name="Bruns T."/>
            <person name="Baldrian P."/>
            <person name="Vilgalys R."/>
            <person name="Henrissat B."/>
            <person name="Grigoriev I.V."/>
            <person name="Hibbett D."/>
            <person name="Nagy L.G."/>
            <person name="Martin F.M."/>
        </authorList>
    </citation>
    <scope>NUCLEOTIDE SEQUENCE</scope>
    <source>
        <strain evidence="1">Prilba</strain>
    </source>
</reference>
<name>A0A9P5MWV1_9AGAM</name>